<accession>A0A660E0G4</accession>
<evidence type="ECO:0000256" key="1">
    <source>
        <dbReference type="SAM" id="SignalP"/>
    </source>
</evidence>
<sequence>MKHRMILSVLALAVGGSLAINATTANADTTSNAYQAHLRLRAKPSTSKQRAHAKTTAKTTTKKATTVTYGKLKAADKKKVTIALTNQKQPLTAMTKLNKSTSKIVTYYAYSFKLKNKTKKTVKFYFSNLRFNVYDLTDKTVPTKNLKPAVTSAHITLKAGASKTVKQAVAMNPSAFTNTTKHSRIAFFTYGNLANNKAMIGTVTLGTNTK</sequence>
<evidence type="ECO:0000313" key="3">
    <source>
        <dbReference type="Proteomes" id="UP000289996"/>
    </source>
</evidence>
<dbReference type="OrthoDB" id="2286322at2"/>
<name>A0A660E0G4_9LACO</name>
<evidence type="ECO:0000313" key="2">
    <source>
        <dbReference type="EMBL" id="VDG29600.1"/>
    </source>
</evidence>
<feature type="signal peptide" evidence="1">
    <location>
        <begin position="1"/>
        <end position="27"/>
    </location>
</feature>
<proteinExistence type="predicted"/>
<dbReference type="EMBL" id="UYIG01000141">
    <property type="protein sequence ID" value="VDG29600.1"/>
    <property type="molecule type" value="Genomic_DNA"/>
</dbReference>
<reference evidence="2 3" key="1">
    <citation type="submission" date="2018-11" db="EMBL/GenBank/DDBJ databases">
        <authorList>
            <person name="Wuyts S."/>
        </authorList>
    </citation>
    <scope>NUCLEOTIDE SEQUENCE [LARGE SCALE GENOMIC DNA]</scope>
    <source>
        <strain evidence="2">Lactobacillus mudanjiangensis AMBF249</strain>
    </source>
</reference>
<dbReference type="Proteomes" id="UP000289996">
    <property type="component" value="Unassembled WGS sequence"/>
</dbReference>
<keyword evidence="3" id="KW-1185">Reference proteome</keyword>
<gene>
    <name evidence="2" type="ORF">MUDAN_MDHGFNIF_01161</name>
</gene>
<dbReference type="AlphaFoldDB" id="A0A660E0G4"/>
<feature type="chain" id="PRO_5024843783" evidence="1">
    <location>
        <begin position="28"/>
        <end position="210"/>
    </location>
</feature>
<dbReference type="RefSeq" id="WP_130845211.1">
    <property type="nucleotide sequence ID" value="NZ_BJDY01000004.1"/>
</dbReference>
<organism evidence="2 3">
    <name type="scientific">Lactiplantibacillus mudanjiangensis</name>
    <dbReference type="NCBI Taxonomy" id="1296538"/>
    <lineage>
        <taxon>Bacteria</taxon>
        <taxon>Bacillati</taxon>
        <taxon>Bacillota</taxon>
        <taxon>Bacilli</taxon>
        <taxon>Lactobacillales</taxon>
        <taxon>Lactobacillaceae</taxon>
        <taxon>Lactiplantibacillus</taxon>
    </lineage>
</organism>
<protein>
    <submittedName>
        <fullName evidence="2">Uncharacterized protein</fullName>
    </submittedName>
</protein>
<keyword evidence="1" id="KW-0732">Signal</keyword>